<name>A0A9Q8IND7_9LACO</name>
<evidence type="ECO:0000256" key="1">
    <source>
        <dbReference type="SAM" id="Phobius"/>
    </source>
</evidence>
<organism evidence="2 3">
    <name type="scientific">Apilactobacillus micheneri</name>
    <dbReference type="NCBI Taxonomy" id="1899430"/>
    <lineage>
        <taxon>Bacteria</taxon>
        <taxon>Bacillati</taxon>
        <taxon>Bacillota</taxon>
        <taxon>Bacilli</taxon>
        <taxon>Lactobacillales</taxon>
        <taxon>Lactobacillaceae</taxon>
        <taxon>Apilactobacillus</taxon>
    </lineage>
</organism>
<keyword evidence="1" id="KW-0472">Membrane</keyword>
<feature type="transmembrane region" description="Helical" evidence="1">
    <location>
        <begin position="160"/>
        <end position="181"/>
    </location>
</feature>
<keyword evidence="1" id="KW-1133">Transmembrane helix</keyword>
<dbReference type="Proteomes" id="UP000784700">
    <property type="component" value="Unassembled WGS sequence"/>
</dbReference>
<comment type="caution">
    <text evidence="2">The sequence shown here is derived from an EMBL/GenBank/DDBJ whole genome shotgun (WGS) entry which is preliminary data.</text>
</comment>
<dbReference type="AlphaFoldDB" id="A0A9Q8IND7"/>
<evidence type="ECO:0000313" key="2">
    <source>
        <dbReference type="EMBL" id="TPR43748.1"/>
    </source>
</evidence>
<feature type="transmembrane region" description="Helical" evidence="1">
    <location>
        <begin position="12"/>
        <end position="35"/>
    </location>
</feature>
<keyword evidence="1" id="KW-0812">Transmembrane</keyword>
<reference evidence="2" key="1">
    <citation type="submission" date="2018-08" db="EMBL/GenBank/DDBJ databases">
        <title>Comparative genomics of wild bee and flower associated Lactobacillus reveals potential adaptation to the bee host.</title>
        <authorList>
            <person name="Vuong H.Q."/>
            <person name="Mcfrederick Q.S."/>
        </authorList>
    </citation>
    <scope>NUCLEOTIDE SEQUENCE</scope>
    <source>
        <strain evidence="2">HV_63</strain>
    </source>
</reference>
<proteinExistence type="predicted"/>
<feature type="transmembrane region" description="Helical" evidence="1">
    <location>
        <begin position="47"/>
        <end position="70"/>
    </location>
</feature>
<sequence length="182" mass="21074">MFKKINLSIKGWLFAAIIFLLAVYFGFINFHYAGIKNIEINFLFTNFGLYFKELVMAMFFLVIYLLFSLIPSKKFMMIPNLFLLMSAGQSLVQFYYTLPRLNILGSIAEFIIVLSLLGMAYSFSNVSFEVIDDVGNIKGQNLFERWTNQVNKSLTNHWKITATFILIYVIFVSITTITIVFK</sequence>
<evidence type="ECO:0000313" key="3">
    <source>
        <dbReference type="Proteomes" id="UP000784700"/>
    </source>
</evidence>
<protein>
    <submittedName>
        <fullName evidence="2">Uncharacterized protein</fullName>
    </submittedName>
</protein>
<feature type="transmembrane region" description="Helical" evidence="1">
    <location>
        <begin position="103"/>
        <end position="123"/>
    </location>
</feature>
<dbReference type="EMBL" id="QUBG01000004">
    <property type="protein sequence ID" value="TPR43748.1"/>
    <property type="molecule type" value="Genomic_DNA"/>
</dbReference>
<gene>
    <name evidence="2" type="ORF">DY130_04770</name>
</gene>
<dbReference type="GeneID" id="58108734"/>
<dbReference type="RefSeq" id="WP_140936279.1">
    <property type="nucleotide sequence ID" value="NZ_QUBF01000004.1"/>
</dbReference>
<accession>A0A9Q8IND7</accession>